<accession>C4G8U8</accession>
<gene>
    <name evidence="7" type="ORF">GCWU000342_00395</name>
</gene>
<feature type="transmembrane region" description="Helical" evidence="6">
    <location>
        <begin position="62"/>
        <end position="85"/>
    </location>
</feature>
<feature type="transmembrane region" description="Helical" evidence="6">
    <location>
        <begin position="100"/>
        <end position="122"/>
    </location>
</feature>
<feature type="transmembrane region" description="Helical" evidence="6">
    <location>
        <begin position="134"/>
        <end position="155"/>
    </location>
</feature>
<evidence type="ECO:0000313" key="7">
    <source>
        <dbReference type="EMBL" id="EEP29045.1"/>
    </source>
</evidence>
<keyword evidence="8" id="KW-1185">Reference proteome</keyword>
<comment type="subcellular location">
    <subcellularLocation>
        <location evidence="1">Membrane</location>
        <topology evidence="1">Multi-pass membrane protein</topology>
    </subcellularLocation>
</comment>
<comment type="caution">
    <text evidence="7">The sequence shown here is derived from an EMBL/GenBank/DDBJ whole genome shotgun (WGS) entry which is preliminary data.</text>
</comment>
<evidence type="ECO:0000256" key="6">
    <source>
        <dbReference type="SAM" id="Phobius"/>
    </source>
</evidence>
<dbReference type="eggNOG" id="COG0705">
    <property type="taxonomic scope" value="Bacteria"/>
</dbReference>
<feature type="transmembrane region" description="Helical" evidence="6">
    <location>
        <begin position="190"/>
        <end position="209"/>
    </location>
</feature>
<reference evidence="7" key="1">
    <citation type="submission" date="2009-04" db="EMBL/GenBank/DDBJ databases">
        <authorList>
            <person name="Weinstock G."/>
            <person name="Sodergren E."/>
            <person name="Clifton S."/>
            <person name="Fulton L."/>
            <person name="Fulton B."/>
            <person name="Courtney L."/>
            <person name="Fronick C."/>
            <person name="Harrison M."/>
            <person name="Strong C."/>
            <person name="Farmer C."/>
            <person name="Delahaunty K."/>
            <person name="Markovic C."/>
            <person name="Hall O."/>
            <person name="Minx P."/>
            <person name="Tomlinson C."/>
            <person name="Mitreva M."/>
            <person name="Nelson J."/>
            <person name="Hou S."/>
            <person name="Wollam A."/>
            <person name="Pepin K.H."/>
            <person name="Johnson M."/>
            <person name="Bhonagiri V."/>
            <person name="Nash W.E."/>
            <person name="Warren W."/>
            <person name="Chinwalla A."/>
            <person name="Mardis E.R."/>
            <person name="Wilson R.K."/>
        </authorList>
    </citation>
    <scope>NUCLEOTIDE SEQUENCE [LARGE SCALE GENOMIC DNA]</scope>
    <source>
        <strain evidence="7">DSM 14600</strain>
    </source>
</reference>
<dbReference type="EMBL" id="ACIP02000001">
    <property type="protein sequence ID" value="EEP29045.1"/>
    <property type="molecule type" value="Genomic_DNA"/>
</dbReference>
<evidence type="ECO:0008006" key="9">
    <source>
        <dbReference type="Google" id="ProtNLM"/>
    </source>
</evidence>
<dbReference type="GO" id="GO:0016020">
    <property type="term" value="C:membrane"/>
    <property type="evidence" value="ECO:0007669"/>
    <property type="project" value="UniProtKB-SubCell"/>
</dbReference>
<keyword evidence="3 6" id="KW-1133">Transmembrane helix</keyword>
<name>C4G8U8_9FIRM</name>
<evidence type="ECO:0000256" key="3">
    <source>
        <dbReference type="ARBA" id="ARBA00022989"/>
    </source>
</evidence>
<proteinExistence type="predicted"/>
<protein>
    <recommendedName>
        <fullName evidence="9">Peptidase S54 rhomboid domain-containing protein</fullName>
    </recommendedName>
</protein>
<dbReference type="Proteomes" id="UP000003494">
    <property type="component" value="Unassembled WGS sequence"/>
</dbReference>
<dbReference type="Gene3D" id="1.20.1540.10">
    <property type="entry name" value="Rhomboid-like"/>
    <property type="match status" value="1"/>
</dbReference>
<evidence type="ECO:0000256" key="2">
    <source>
        <dbReference type="ARBA" id="ARBA00022692"/>
    </source>
</evidence>
<dbReference type="InterPro" id="IPR035952">
    <property type="entry name" value="Rhomboid-like_sf"/>
</dbReference>
<keyword evidence="4 6" id="KW-0472">Membrane</keyword>
<feature type="compositionally biased region" description="Polar residues" evidence="5">
    <location>
        <begin position="264"/>
        <end position="276"/>
    </location>
</feature>
<dbReference type="SUPFAM" id="SSF144091">
    <property type="entry name" value="Rhomboid-like"/>
    <property type="match status" value="1"/>
</dbReference>
<sequence length="322" mass="36909">MLDKLERRLGRYAIPNLTLWLIGGYIIGYILYFASLSSGANFIAMMTLEPARIIYHFEIWRLITWVMIPPSYSIFWGLIMMLFYYQLGRVLEQTWGTFRFNVYIFSGILFTVIGAFLLYGVARILYPGQNISNIGTFFSTSYINMSIFLAFAVLYGDMQVYLYFVIPIKMRWLAIVYAGLTLYELLATDWGGRVAIIASLLNFFIFFLSNRKKKWSANPTFGQRGFGKGAGNKTPWSGFHYQGQDPFSGGQRQPSDNSDRGRFGSQNPGSASQSRGPISRHKCAVCGRTEITNPELEFRFCSKCNGNYEYCQDHLFNHKHVI</sequence>
<feature type="transmembrane region" description="Helical" evidence="6">
    <location>
        <begin position="161"/>
        <end position="183"/>
    </location>
</feature>
<evidence type="ECO:0000313" key="8">
    <source>
        <dbReference type="Proteomes" id="UP000003494"/>
    </source>
</evidence>
<keyword evidence="2 6" id="KW-0812">Transmembrane</keyword>
<evidence type="ECO:0000256" key="4">
    <source>
        <dbReference type="ARBA" id="ARBA00023136"/>
    </source>
</evidence>
<dbReference type="HOGENOM" id="CLU_070290_0_0_9"/>
<feature type="region of interest" description="Disordered" evidence="5">
    <location>
        <begin position="247"/>
        <end position="277"/>
    </location>
</feature>
<organism evidence="7 8">
    <name type="scientific">Shuttleworthella satelles DSM 14600</name>
    <dbReference type="NCBI Taxonomy" id="626523"/>
    <lineage>
        <taxon>Bacteria</taxon>
        <taxon>Bacillati</taxon>
        <taxon>Bacillota</taxon>
        <taxon>Clostridia</taxon>
        <taxon>Lachnospirales</taxon>
        <taxon>Lachnospiraceae</taxon>
        <taxon>Shuttleworthella</taxon>
    </lineage>
</organism>
<evidence type="ECO:0000256" key="5">
    <source>
        <dbReference type="SAM" id="MobiDB-lite"/>
    </source>
</evidence>
<dbReference type="STRING" id="626523.GCWU000342_00395"/>
<evidence type="ECO:0000256" key="1">
    <source>
        <dbReference type="ARBA" id="ARBA00004141"/>
    </source>
</evidence>
<dbReference type="RefSeq" id="WP_006905433.1">
    <property type="nucleotide sequence ID" value="NZ_GG665866.1"/>
</dbReference>
<dbReference type="AlphaFoldDB" id="C4G8U8"/>
<feature type="transmembrane region" description="Helical" evidence="6">
    <location>
        <begin position="12"/>
        <end position="32"/>
    </location>
</feature>